<dbReference type="GO" id="GO:0003735">
    <property type="term" value="F:structural constituent of ribosome"/>
    <property type="evidence" value="ECO:0007669"/>
    <property type="project" value="InterPro"/>
</dbReference>
<evidence type="ECO:0000256" key="4">
    <source>
        <dbReference type="ARBA" id="ARBA00022980"/>
    </source>
</evidence>
<sequence>MSRIGKKDIYINNTISINMEENIITINGPKGELSYKLPTQIKVEQTNNILKVSRNGNTKISQELHGLHRTLINNMIIGVTQGFSKTLEIQGVGYRAQIDKNNLILNIGYSHPVHIKPPSNINIKVDNNTQITVYGINKETVGQIAAQIRDIRPPEPYKGKGIRYEKEQVRKK</sequence>
<dbReference type="GO" id="GO:0002181">
    <property type="term" value="P:cytoplasmic translation"/>
    <property type="evidence" value="ECO:0007669"/>
    <property type="project" value="TreeGrafter"/>
</dbReference>
<keyword evidence="5 7" id="KW-0687">Ribonucleoprotein</keyword>
<dbReference type="InterPro" id="IPR002358">
    <property type="entry name" value="Ribosomal_uL6_CS"/>
</dbReference>
<geneLocation type="plastid" evidence="9"/>
<proteinExistence type="inferred from homology"/>
<evidence type="ECO:0000256" key="2">
    <source>
        <dbReference type="ARBA" id="ARBA00022730"/>
    </source>
</evidence>
<dbReference type="PIRSF" id="PIRSF002162">
    <property type="entry name" value="Ribosomal_L6"/>
    <property type="match status" value="1"/>
</dbReference>
<dbReference type="FunFam" id="3.90.930.12:FF:000002">
    <property type="entry name" value="50S ribosomal protein L6"/>
    <property type="match status" value="1"/>
</dbReference>
<evidence type="ECO:0000256" key="6">
    <source>
        <dbReference type="ARBA" id="ARBA00069413"/>
    </source>
</evidence>
<protein>
    <recommendedName>
        <fullName evidence="6">Large ribosomal subunit protein uL6c</fullName>
    </recommendedName>
</protein>
<gene>
    <name evidence="9" type="primary">rpl6</name>
</gene>
<feature type="domain" description="Large ribosomal subunit protein uL6 alpha-beta" evidence="8">
    <location>
        <begin position="91"/>
        <end position="164"/>
    </location>
</feature>
<dbReference type="GO" id="GO:0022625">
    <property type="term" value="C:cytosolic large ribosomal subunit"/>
    <property type="evidence" value="ECO:0007669"/>
    <property type="project" value="TreeGrafter"/>
</dbReference>
<evidence type="ECO:0000256" key="3">
    <source>
        <dbReference type="ARBA" id="ARBA00022884"/>
    </source>
</evidence>
<keyword evidence="3" id="KW-0694">RNA-binding</keyword>
<dbReference type="GO" id="GO:0019843">
    <property type="term" value="F:rRNA binding"/>
    <property type="evidence" value="ECO:0007669"/>
    <property type="project" value="UniProtKB-KW"/>
</dbReference>
<keyword evidence="2" id="KW-0699">rRNA-binding</keyword>
<dbReference type="Pfam" id="PF00347">
    <property type="entry name" value="Ribosomal_L6"/>
    <property type="match status" value="2"/>
</dbReference>
<evidence type="ECO:0000256" key="5">
    <source>
        <dbReference type="ARBA" id="ARBA00023274"/>
    </source>
</evidence>
<accession>A0A3G3MHW6</accession>
<evidence type="ECO:0000256" key="1">
    <source>
        <dbReference type="ARBA" id="ARBA00009356"/>
    </source>
</evidence>
<feature type="domain" description="Large ribosomal subunit protein uL6 alpha-beta" evidence="8">
    <location>
        <begin position="16"/>
        <end position="82"/>
    </location>
</feature>
<dbReference type="PROSITE" id="PS00525">
    <property type="entry name" value="RIBOSOMAL_L6_1"/>
    <property type="match status" value="1"/>
</dbReference>
<keyword evidence="9" id="KW-0934">Plastid</keyword>
<dbReference type="NCBIfam" id="TIGR03654">
    <property type="entry name" value="L6_bact"/>
    <property type="match status" value="1"/>
</dbReference>
<dbReference type="InterPro" id="IPR000702">
    <property type="entry name" value="Ribosomal_uL6-like"/>
</dbReference>
<dbReference type="EMBL" id="MH281630">
    <property type="protein sequence ID" value="AYR06427.1"/>
    <property type="molecule type" value="Genomic_DNA"/>
</dbReference>
<evidence type="ECO:0000256" key="7">
    <source>
        <dbReference type="RuleBase" id="RU003869"/>
    </source>
</evidence>
<keyword evidence="4 7" id="KW-0689">Ribosomal protein</keyword>
<evidence type="ECO:0000313" key="9">
    <source>
        <dbReference type="EMBL" id="AYR06427.1"/>
    </source>
</evidence>
<dbReference type="InterPro" id="IPR020040">
    <property type="entry name" value="Ribosomal_uL6_a/b-dom"/>
</dbReference>
<dbReference type="AlphaFoldDB" id="A0A3G3MHW6"/>
<reference evidence="9" key="1">
    <citation type="journal article" date="2018" name="Genome Biol. Evol.">
        <title>Mitochondrial and Plastid Genomes from Coralline Red Algae Provide Insights into the Incongruent Evolutionary Histories of Organelles.</title>
        <authorList>
            <person name="Lee J."/>
            <person name="Song H.J."/>
            <person name="In Park S."/>
            <person name="Lee Y.M."/>
            <person name="Jeong S.Y."/>
            <person name="Oh Cho T."/>
            <person name="Kim J.H."/>
            <person name="Choi H.G."/>
            <person name="Choi C.G."/>
            <person name="Nelson W.A."/>
            <person name="Fredericq S."/>
            <person name="Bhattacharya D."/>
            <person name="Su Yoon H."/>
        </authorList>
    </citation>
    <scope>NUCLEOTIDE SEQUENCE</scope>
</reference>
<dbReference type="PRINTS" id="PR00059">
    <property type="entry name" value="RIBOSOMALL6"/>
</dbReference>
<dbReference type="FunFam" id="3.90.930.12:FF:000001">
    <property type="entry name" value="50S ribosomal protein L6"/>
    <property type="match status" value="1"/>
</dbReference>
<organism evidence="9">
    <name type="scientific">Rhodogorgon sp</name>
    <dbReference type="NCBI Taxonomy" id="2485824"/>
    <lineage>
        <taxon>Eukaryota</taxon>
        <taxon>Rhodophyta</taxon>
        <taxon>Florideophyceae</taxon>
        <taxon>Corallinophycidae</taxon>
        <taxon>Rhodogorgonales</taxon>
        <taxon>Rhodogorgonaceae</taxon>
        <taxon>Rhodogorgon</taxon>
    </lineage>
</organism>
<evidence type="ECO:0000259" key="8">
    <source>
        <dbReference type="Pfam" id="PF00347"/>
    </source>
</evidence>
<dbReference type="InterPro" id="IPR019906">
    <property type="entry name" value="Ribosomal_uL6_bac-type"/>
</dbReference>
<name>A0A3G3MHW6_9FLOR</name>
<dbReference type="InterPro" id="IPR036789">
    <property type="entry name" value="Ribosomal_uL6-like_a/b-dom_sf"/>
</dbReference>
<dbReference type="SUPFAM" id="SSF56053">
    <property type="entry name" value="Ribosomal protein L6"/>
    <property type="match status" value="2"/>
</dbReference>
<dbReference type="HAMAP" id="MF_01365_B">
    <property type="entry name" value="Ribosomal_uL6_B"/>
    <property type="match status" value="1"/>
</dbReference>
<dbReference type="PANTHER" id="PTHR11655">
    <property type="entry name" value="60S/50S RIBOSOMAL PROTEIN L6/L9"/>
    <property type="match status" value="1"/>
</dbReference>
<dbReference type="Gene3D" id="3.90.930.12">
    <property type="entry name" value="Ribosomal protein L6, alpha-beta domain"/>
    <property type="match status" value="2"/>
</dbReference>
<dbReference type="PANTHER" id="PTHR11655:SF14">
    <property type="entry name" value="LARGE RIBOSOMAL SUBUNIT PROTEIN UL6M"/>
    <property type="match status" value="1"/>
</dbReference>
<comment type="similarity">
    <text evidence="1 7">Belongs to the universal ribosomal protein uL6 family.</text>
</comment>